<keyword evidence="2" id="KW-1133">Transmembrane helix</keyword>
<dbReference type="Gene3D" id="6.10.140.1340">
    <property type="match status" value="1"/>
</dbReference>
<evidence type="ECO:0000313" key="4">
    <source>
        <dbReference type="EMBL" id="WTR71252.1"/>
    </source>
</evidence>
<feature type="transmembrane region" description="Helical" evidence="2">
    <location>
        <begin position="121"/>
        <end position="139"/>
    </location>
</feature>
<dbReference type="Gene3D" id="3.40.250.10">
    <property type="entry name" value="Rhodanese-like domain"/>
    <property type="match status" value="1"/>
</dbReference>
<proteinExistence type="predicted"/>
<evidence type="ECO:0000259" key="3">
    <source>
        <dbReference type="PROSITE" id="PS50206"/>
    </source>
</evidence>
<dbReference type="InterPro" id="IPR036873">
    <property type="entry name" value="Rhodanese-like_dom_sf"/>
</dbReference>
<dbReference type="PROSITE" id="PS50206">
    <property type="entry name" value="RHODANESE_3"/>
    <property type="match status" value="1"/>
</dbReference>
<dbReference type="PANTHER" id="PTHR45431:SF3">
    <property type="entry name" value="RHODANESE-LIKE DOMAIN-CONTAINING PROTEIN 15, CHLOROPLASTIC"/>
    <property type="match status" value="1"/>
</dbReference>
<accession>A0ABZ1LA46</accession>
<dbReference type="Proteomes" id="UP001622594">
    <property type="component" value="Chromosome"/>
</dbReference>
<evidence type="ECO:0000313" key="5">
    <source>
        <dbReference type="Proteomes" id="UP001622594"/>
    </source>
</evidence>
<dbReference type="Pfam" id="PF00581">
    <property type="entry name" value="Rhodanese"/>
    <property type="match status" value="1"/>
</dbReference>
<feature type="region of interest" description="Disordered" evidence="1">
    <location>
        <begin position="193"/>
        <end position="213"/>
    </location>
</feature>
<dbReference type="SUPFAM" id="SSF52821">
    <property type="entry name" value="Rhodanese/Cell cycle control phosphatase"/>
    <property type="match status" value="1"/>
</dbReference>
<dbReference type="SMART" id="SM00450">
    <property type="entry name" value="RHOD"/>
    <property type="match status" value="1"/>
</dbReference>
<dbReference type="InterPro" id="IPR001307">
    <property type="entry name" value="Thiosulphate_STrfase_CS"/>
</dbReference>
<evidence type="ECO:0000256" key="1">
    <source>
        <dbReference type="SAM" id="MobiDB-lite"/>
    </source>
</evidence>
<keyword evidence="2" id="KW-0472">Membrane</keyword>
<reference evidence="4 5" key="1">
    <citation type="submission" date="2022-10" db="EMBL/GenBank/DDBJ databases">
        <title>The complete genomes of actinobacterial strains from the NBC collection.</title>
        <authorList>
            <person name="Joergensen T.S."/>
            <person name="Alvarez Arevalo M."/>
            <person name="Sterndorff E.B."/>
            <person name="Faurdal D."/>
            <person name="Vuksanovic O."/>
            <person name="Mourched A.-S."/>
            <person name="Charusanti P."/>
            <person name="Shaw S."/>
            <person name="Blin K."/>
            <person name="Weber T."/>
        </authorList>
    </citation>
    <scope>NUCLEOTIDE SEQUENCE [LARGE SCALE GENOMIC DNA]</scope>
    <source>
        <strain evidence="4 5">NBC_00123</strain>
    </source>
</reference>
<feature type="transmembrane region" description="Helical" evidence="2">
    <location>
        <begin position="145"/>
        <end position="169"/>
    </location>
</feature>
<dbReference type="PROSITE" id="PS00380">
    <property type="entry name" value="RHODANESE_1"/>
    <property type="match status" value="1"/>
</dbReference>
<gene>
    <name evidence="4" type="ORF">OG814_19185</name>
</gene>
<sequence length="213" mass="21822">MHAPLMLDPDQARARLTELTVVDVRTPGEYASGHVPGALNVPLDRLDRAVPALREAAASGTLLLVCQSGNRSAGARTRLAGHGIAAYDLDGGTSGWAARGHGLEHPAGGAAKRAWAMDRQVRLVAGSLVLLGLALGLLIHPAFQLLAAGIAGGLVLSALTDTCGMAAMLGRLPYNRGSACAVDLETTLARLRQGAGSVRDSDSERGPVPASEA</sequence>
<dbReference type="InterPro" id="IPR052367">
    <property type="entry name" value="Thiosulfate_ST/Rhodanese-like"/>
</dbReference>
<name>A0ABZ1LA46_9ACTN</name>
<organism evidence="4 5">
    <name type="scientific">Streptomyces zaomyceticus</name>
    <dbReference type="NCBI Taxonomy" id="68286"/>
    <lineage>
        <taxon>Bacteria</taxon>
        <taxon>Bacillati</taxon>
        <taxon>Actinomycetota</taxon>
        <taxon>Actinomycetes</taxon>
        <taxon>Kitasatosporales</taxon>
        <taxon>Streptomycetaceae</taxon>
        <taxon>Streptomyces</taxon>
    </lineage>
</organism>
<evidence type="ECO:0000256" key="2">
    <source>
        <dbReference type="SAM" id="Phobius"/>
    </source>
</evidence>
<dbReference type="EMBL" id="CP108188">
    <property type="protein sequence ID" value="WTR71252.1"/>
    <property type="molecule type" value="Genomic_DNA"/>
</dbReference>
<protein>
    <submittedName>
        <fullName evidence="4">Rhodanese-like domain-containing protein</fullName>
    </submittedName>
</protein>
<dbReference type="InterPro" id="IPR021309">
    <property type="entry name" value="YgaP-like_TM"/>
</dbReference>
<dbReference type="RefSeq" id="WP_327163276.1">
    <property type="nucleotide sequence ID" value="NZ_CP108188.1"/>
</dbReference>
<dbReference type="CDD" id="cd00158">
    <property type="entry name" value="RHOD"/>
    <property type="match status" value="1"/>
</dbReference>
<feature type="domain" description="Rhodanese" evidence="3">
    <location>
        <begin position="15"/>
        <end position="105"/>
    </location>
</feature>
<keyword evidence="5" id="KW-1185">Reference proteome</keyword>
<dbReference type="InterPro" id="IPR001763">
    <property type="entry name" value="Rhodanese-like_dom"/>
</dbReference>
<dbReference type="PANTHER" id="PTHR45431">
    <property type="entry name" value="RHODANESE-LIKE DOMAIN-CONTAINING PROTEIN 15, CHLOROPLASTIC"/>
    <property type="match status" value="1"/>
</dbReference>
<dbReference type="Pfam" id="PF11127">
    <property type="entry name" value="YgaP-like_TM"/>
    <property type="match status" value="1"/>
</dbReference>
<keyword evidence="2" id="KW-0812">Transmembrane</keyword>